<feature type="signal peptide" evidence="1">
    <location>
        <begin position="1"/>
        <end position="22"/>
    </location>
</feature>
<keyword evidence="1" id="KW-0732">Signal</keyword>
<protein>
    <submittedName>
        <fullName evidence="2">Uncharacterized protein</fullName>
    </submittedName>
</protein>
<organism evidence="2 3">
    <name type="scientific">Ceratodon purpureus</name>
    <name type="common">Fire moss</name>
    <name type="synonym">Dicranum purpureum</name>
    <dbReference type="NCBI Taxonomy" id="3225"/>
    <lineage>
        <taxon>Eukaryota</taxon>
        <taxon>Viridiplantae</taxon>
        <taxon>Streptophyta</taxon>
        <taxon>Embryophyta</taxon>
        <taxon>Bryophyta</taxon>
        <taxon>Bryophytina</taxon>
        <taxon>Bryopsida</taxon>
        <taxon>Dicranidae</taxon>
        <taxon>Pseudoditrichales</taxon>
        <taxon>Ditrichaceae</taxon>
        <taxon>Ceratodon</taxon>
    </lineage>
</organism>
<sequence length="50" mass="5721">MLCHWVISARFWTLSPLPLSACVCSCAENLLNTGWIVAKVWELCYVNTYN</sequence>
<keyword evidence="3" id="KW-1185">Reference proteome</keyword>
<proteinExistence type="predicted"/>
<accession>A0A8T0HIF3</accession>
<comment type="caution">
    <text evidence="2">The sequence shown here is derived from an EMBL/GenBank/DDBJ whole genome shotgun (WGS) entry which is preliminary data.</text>
</comment>
<gene>
    <name evidence="2" type="ORF">KC19_6G081500</name>
</gene>
<evidence type="ECO:0000256" key="1">
    <source>
        <dbReference type="SAM" id="SignalP"/>
    </source>
</evidence>
<dbReference type="AlphaFoldDB" id="A0A8T0HIF3"/>
<evidence type="ECO:0000313" key="2">
    <source>
        <dbReference type="EMBL" id="KAG0569302.1"/>
    </source>
</evidence>
<evidence type="ECO:0000313" key="3">
    <source>
        <dbReference type="Proteomes" id="UP000822688"/>
    </source>
</evidence>
<name>A0A8T0HIF3_CERPU</name>
<dbReference type="Proteomes" id="UP000822688">
    <property type="component" value="Chromosome 6"/>
</dbReference>
<reference evidence="2 3" key="1">
    <citation type="submission" date="2020-06" db="EMBL/GenBank/DDBJ databases">
        <title>WGS assembly of Ceratodon purpureus strain R40.</title>
        <authorList>
            <person name="Carey S.B."/>
            <person name="Jenkins J."/>
            <person name="Shu S."/>
            <person name="Lovell J.T."/>
            <person name="Sreedasyam A."/>
            <person name="Maumus F."/>
            <person name="Tiley G.P."/>
            <person name="Fernandez-Pozo N."/>
            <person name="Barry K."/>
            <person name="Chen C."/>
            <person name="Wang M."/>
            <person name="Lipzen A."/>
            <person name="Daum C."/>
            <person name="Saski C.A."/>
            <person name="Payton A.C."/>
            <person name="Mcbreen J.C."/>
            <person name="Conrad R.E."/>
            <person name="Kollar L.M."/>
            <person name="Olsson S."/>
            <person name="Huttunen S."/>
            <person name="Landis J.B."/>
            <person name="Wickett N.J."/>
            <person name="Johnson M.G."/>
            <person name="Rensing S.A."/>
            <person name="Grimwood J."/>
            <person name="Schmutz J."/>
            <person name="Mcdaniel S.F."/>
        </authorList>
    </citation>
    <scope>NUCLEOTIDE SEQUENCE [LARGE SCALE GENOMIC DNA]</scope>
    <source>
        <strain evidence="2 3">R40</strain>
    </source>
</reference>
<feature type="chain" id="PRO_5035848064" evidence="1">
    <location>
        <begin position="23"/>
        <end position="50"/>
    </location>
</feature>
<dbReference type="EMBL" id="CM026427">
    <property type="protein sequence ID" value="KAG0569302.1"/>
    <property type="molecule type" value="Genomic_DNA"/>
</dbReference>